<reference evidence="1 2" key="1">
    <citation type="journal article" date="2014" name="Genome Announc.">
        <title>Draft Genome Sequences of Three Alkaliphilic Bacillus Strains, Bacillus wakoensis JCM 9140T, Bacillus akibai JCM 9157T, and Bacillus hemicellulosilyticus JCM 9152T.</title>
        <authorList>
            <person name="Yuki M."/>
            <person name="Oshima K."/>
            <person name="Suda W."/>
            <person name="Oshida Y."/>
            <person name="Kitamura K."/>
            <person name="Iida T."/>
            <person name="Hattori M."/>
            <person name="Ohkuma M."/>
        </authorList>
    </citation>
    <scope>NUCLEOTIDE SEQUENCE [LARGE SCALE GENOMIC DNA]</scope>
    <source>
        <strain evidence="1 2">JCM 9157</strain>
    </source>
</reference>
<sequence>MYFVNGAVIISKDVTVESLSHSSLSIQVNGAIYCPTHLSGVATGLVTGEMVTYENDLPRFEAGDFSLTNAFLQSLDQPQQFVILGVLRFPEDLNMELFMEKITKLEVKGVVSLHEQQESFFHKKVSSLLGCVMEVIPAGYQTLKKTLRLNGRSIRRFKCAKLYTKKPIILDHSITREAFSEAIDKIHTKSIIICPEHLEDLIYETCNVLDTEVIPFVESFLFIEGEEHWSEEQISALDKPINLIVKGLVTFSDDVTTETLKERIAEINLFGEIRATNKKILGALQSLLVINHGEIKETGEKEQVTYLDNIGELSL</sequence>
<dbReference type="eggNOG" id="ENOG502ZAZI">
    <property type="taxonomic scope" value="Bacteria"/>
</dbReference>
<keyword evidence="2" id="KW-1185">Reference proteome</keyword>
<comment type="caution">
    <text evidence="1">The sequence shown here is derived from an EMBL/GenBank/DDBJ whole genome shotgun (WGS) entry which is preliminary data.</text>
</comment>
<dbReference type="Proteomes" id="UP000018896">
    <property type="component" value="Unassembled WGS sequence"/>
</dbReference>
<dbReference type="STRING" id="1236973.JCM9157_2588"/>
<dbReference type="OrthoDB" id="2988570at2"/>
<evidence type="ECO:0000313" key="2">
    <source>
        <dbReference type="Proteomes" id="UP000018896"/>
    </source>
</evidence>
<dbReference type="RefSeq" id="WP_052013103.1">
    <property type="nucleotide sequence ID" value="NZ_BAUV01000019.1"/>
</dbReference>
<accession>W4QV42</accession>
<evidence type="ECO:0000313" key="1">
    <source>
        <dbReference type="EMBL" id="GAE35478.1"/>
    </source>
</evidence>
<protein>
    <submittedName>
        <fullName evidence="1">Uncharacterized protein</fullName>
    </submittedName>
</protein>
<organism evidence="1 2">
    <name type="scientific">Halalkalibacter akibai (strain ATCC 43226 / DSM 21942 / CIP 109018 / JCM 9157 / 1139)</name>
    <name type="common">Bacillus akibai</name>
    <dbReference type="NCBI Taxonomy" id="1236973"/>
    <lineage>
        <taxon>Bacteria</taxon>
        <taxon>Bacillati</taxon>
        <taxon>Bacillota</taxon>
        <taxon>Bacilli</taxon>
        <taxon>Bacillales</taxon>
        <taxon>Bacillaceae</taxon>
        <taxon>Halalkalibacter</taxon>
    </lineage>
</organism>
<gene>
    <name evidence="1" type="ORF">JCM9157_2588</name>
</gene>
<dbReference type="AlphaFoldDB" id="W4QV42"/>
<name>W4QV42_HALA3</name>
<dbReference type="EMBL" id="BAUV01000019">
    <property type="protein sequence ID" value="GAE35478.1"/>
    <property type="molecule type" value="Genomic_DNA"/>
</dbReference>
<proteinExistence type="predicted"/>